<evidence type="ECO:0000313" key="3">
    <source>
        <dbReference type="Proteomes" id="UP000018727"/>
    </source>
</evidence>
<gene>
    <name evidence="2" type="ORF">HMPREF1173_02435</name>
    <name evidence="1" type="ORF">HMPREF1173_02663</name>
</gene>
<dbReference type="EMBL" id="AZJH01000041">
    <property type="protein sequence ID" value="ETD25339.1"/>
    <property type="molecule type" value="Genomic_DNA"/>
</dbReference>
<dbReference type="AlphaFoldDB" id="V8C3W0"/>
<evidence type="ECO:0000313" key="2">
    <source>
        <dbReference type="EMBL" id="ETD25339.1"/>
    </source>
</evidence>
<organism evidence="1 3">
    <name type="scientific">Prevotella nigrescens CC14M</name>
    <dbReference type="NCBI Taxonomy" id="1073366"/>
    <lineage>
        <taxon>Bacteria</taxon>
        <taxon>Pseudomonadati</taxon>
        <taxon>Bacteroidota</taxon>
        <taxon>Bacteroidia</taxon>
        <taxon>Bacteroidales</taxon>
        <taxon>Prevotellaceae</taxon>
        <taxon>Prevotella</taxon>
    </lineage>
</organism>
<sequence>MASAIFLFRISPEIVTPLRQLSLRGYGNRRYGVT</sequence>
<protein>
    <submittedName>
        <fullName evidence="1">Uncharacterized protein</fullName>
    </submittedName>
</protein>
<name>V8C3W0_9BACT</name>
<comment type="caution">
    <text evidence="1">The sequence shown here is derived from an EMBL/GenBank/DDBJ whole genome shotgun (WGS) entry which is preliminary data.</text>
</comment>
<reference evidence="1 3" key="1">
    <citation type="submission" date="2013-10" db="EMBL/GenBank/DDBJ databases">
        <title>The Genome Sequence of Prevotella nigrescens CC14M.</title>
        <authorList>
            <consortium name="The Broad Institute Genomics Platform"/>
            <person name="Earl A."/>
            <person name="Allen-Vercoe E."/>
            <person name="Daigneault M."/>
            <person name="Young S.K."/>
            <person name="Zeng Q."/>
            <person name="Gargeya S."/>
            <person name="Fitzgerald M."/>
            <person name="Abouelleil A."/>
            <person name="Alvarado L."/>
            <person name="Chapman S.B."/>
            <person name="Gainer-Dewar J."/>
            <person name="Goldberg J."/>
            <person name="Griggs A."/>
            <person name="Gujja S."/>
            <person name="Hansen M."/>
            <person name="Howarth C."/>
            <person name="Imamovic A."/>
            <person name="Ireland A."/>
            <person name="Larimer J."/>
            <person name="McCowan C."/>
            <person name="Murphy C."/>
            <person name="Pearson M."/>
            <person name="Poon T.W."/>
            <person name="Priest M."/>
            <person name="Roberts A."/>
            <person name="Saif S."/>
            <person name="Shea T."/>
            <person name="Sykes S."/>
            <person name="Wortman J."/>
            <person name="Nusbaum C."/>
            <person name="Birren B."/>
        </authorList>
    </citation>
    <scope>NUCLEOTIDE SEQUENCE [LARGE SCALE GENOMIC DNA]</scope>
    <source>
        <strain evidence="1 3">CC14M</strain>
    </source>
</reference>
<evidence type="ECO:0000313" key="1">
    <source>
        <dbReference type="EMBL" id="ETD22063.1"/>
    </source>
</evidence>
<feature type="non-terminal residue" evidence="1">
    <location>
        <position position="34"/>
    </location>
</feature>
<dbReference type="Proteomes" id="UP000018727">
    <property type="component" value="Unassembled WGS sequence"/>
</dbReference>
<dbReference type="HOGENOM" id="CLU_3378673_0_0_10"/>
<keyword evidence="3" id="KW-1185">Reference proteome</keyword>
<dbReference type="EMBL" id="AZJH01000056">
    <property type="protein sequence ID" value="ETD22063.1"/>
    <property type="molecule type" value="Genomic_DNA"/>
</dbReference>
<proteinExistence type="predicted"/>
<accession>V8C3W0</accession>